<feature type="non-terminal residue" evidence="1">
    <location>
        <position position="1"/>
    </location>
</feature>
<gene>
    <name evidence="1" type="ORF">S01H1_65407</name>
</gene>
<reference evidence="1" key="1">
    <citation type="journal article" date="2014" name="Front. Microbiol.">
        <title>High frequency of phylogenetically diverse reductive dehalogenase-homologous genes in deep subseafloor sedimentary metagenomes.</title>
        <authorList>
            <person name="Kawai M."/>
            <person name="Futagami T."/>
            <person name="Toyoda A."/>
            <person name="Takaki Y."/>
            <person name="Nishi S."/>
            <person name="Hori S."/>
            <person name="Arai W."/>
            <person name="Tsubouchi T."/>
            <person name="Morono Y."/>
            <person name="Uchiyama I."/>
            <person name="Ito T."/>
            <person name="Fujiyama A."/>
            <person name="Inagaki F."/>
            <person name="Takami H."/>
        </authorList>
    </citation>
    <scope>NUCLEOTIDE SEQUENCE</scope>
    <source>
        <strain evidence="1">Expedition CK06-06</strain>
    </source>
</reference>
<accession>X0X0X2</accession>
<dbReference type="AlphaFoldDB" id="X0X0X2"/>
<comment type="caution">
    <text evidence="1">The sequence shown here is derived from an EMBL/GenBank/DDBJ whole genome shotgun (WGS) entry which is preliminary data.</text>
</comment>
<dbReference type="EMBL" id="BARS01043178">
    <property type="protein sequence ID" value="GAG36839.1"/>
    <property type="molecule type" value="Genomic_DNA"/>
</dbReference>
<protein>
    <submittedName>
        <fullName evidence="1">Uncharacterized protein</fullName>
    </submittedName>
</protein>
<sequence>SDPSMIETRTIVSKAIELFEILTSNLSSYKPPRASEETLDEIIVQFYRFLDKIYAETANYYKGRAREHITNEVVPPQKPKIKIDVYNP</sequence>
<organism evidence="1">
    <name type="scientific">marine sediment metagenome</name>
    <dbReference type="NCBI Taxonomy" id="412755"/>
    <lineage>
        <taxon>unclassified sequences</taxon>
        <taxon>metagenomes</taxon>
        <taxon>ecological metagenomes</taxon>
    </lineage>
</organism>
<evidence type="ECO:0000313" key="1">
    <source>
        <dbReference type="EMBL" id="GAG36839.1"/>
    </source>
</evidence>
<name>X0X0X2_9ZZZZ</name>
<proteinExistence type="predicted"/>